<organism evidence="2 3">
    <name type="scientific">Candidatus Kaiserbacteria bacterium RIFCSPLOWO2_01_FULL_50_24</name>
    <dbReference type="NCBI Taxonomy" id="1798507"/>
    <lineage>
        <taxon>Bacteria</taxon>
        <taxon>Candidatus Kaiseribacteriota</taxon>
    </lineage>
</organism>
<dbReference type="GO" id="GO:0005737">
    <property type="term" value="C:cytoplasm"/>
    <property type="evidence" value="ECO:0007669"/>
    <property type="project" value="TreeGrafter"/>
</dbReference>
<dbReference type="PANTHER" id="PTHR10885:SF20">
    <property type="entry name" value="NUDIX HYDROLASE DOMAIN-CONTAINING PROTEIN"/>
    <property type="match status" value="1"/>
</dbReference>
<evidence type="ECO:0000313" key="3">
    <source>
        <dbReference type="Proteomes" id="UP000178587"/>
    </source>
</evidence>
<dbReference type="GO" id="GO:0009240">
    <property type="term" value="P:isopentenyl diphosphate biosynthetic process"/>
    <property type="evidence" value="ECO:0007669"/>
    <property type="project" value="TreeGrafter"/>
</dbReference>
<feature type="domain" description="Nudix hydrolase" evidence="1">
    <location>
        <begin position="30"/>
        <end position="176"/>
    </location>
</feature>
<gene>
    <name evidence="2" type="ORF">A3A34_02620</name>
</gene>
<dbReference type="STRING" id="1798507.A3A34_02620"/>
<evidence type="ECO:0000313" key="2">
    <source>
        <dbReference type="EMBL" id="OGG75015.1"/>
    </source>
</evidence>
<dbReference type="GO" id="GO:0004452">
    <property type="term" value="F:isopentenyl-diphosphate delta-isomerase activity"/>
    <property type="evidence" value="ECO:0007669"/>
    <property type="project" value="TreeGrafter"/>
</dbReference>
<dbReference type="EMBL" id="MFLU01000009">
    <property type="protein sequence ID" value="OGG75015.1"/>
    <property type="molecule type" value="Genomic_DNA"/>
</dbReference>
<dbReference type="AlphaFoldDB" id="A0A1F6EN17"/>
<accession>A0A1F6EN17</accession>
<dbReference type="InterPro" id="IPR015797">
    <property type="entry name" value="NUDIX_hydrolase-like_dom_sf"/>
</dbReference>
<dbReference type="SUPFAM" id="SSF55811">
    <property type="entry name" value="Nudix"/>
    <property type="match status" value="1"/>
</dbReference>
<dbReference type="PROSITE" id="PS51462">
    <property type="entry name" value="NUDIX"/>
    <property type="match status" value="1"/>
</dbReference>
<evidence type="ECO:0000259" key="1">
    <source>
        <dbReference type="PROSITE" id="PS51462"/>
    </source>
</evidence>
<proteinExistence type="predicted"/>
<dbReference type="PANTHER" id="PTHR10885">
    <property type="entry name" value="ISOPENTENYL-DIPHOSPHATE DELTA-ISOMERASE"/>
    <property type="match status" value="1"/>
</dbReference>
<name>A0A1F6EN17_9BACT</name>
<sequence>MTEEYLDILNERGEKTGEKRSYAEAHRIGLLHRAVHVWFLNSKKQLLLQKRSKNKIAHPSCWDISVAGHASSGQTSIEAAKRETEEEIGLTLLDEAYEYLFTVRRVREVINKGTYVNNEFQDVFLVHSDISIEDLVLPPDEVEEVRWLDISEFKKWIAGQGEAIVPHDEEYKRLLEHLEVRH</sequence>
<comment type="caution">
    <text evidence="2">The sequence shown here is derived from an EMBL/GenBank/DDBJ whole genome shotgun (WGS) entry which is preliminary data.</text>
</comment>
<dbReference type="Gene3D" id="3.90.79.10">
    <property type="entry name" value="Nucleoside Triphosphate Pyrophosphohydrolase"/>
    <property type="match status" value="1"/>
</dbReference>
<dbReference type="Proteomes" id="UP000178587">
    <property type="component" value="Unassembled WGS sequence"/>
</dbReference>
<dbReference type="Pfam" id="PF00293">
    <property type="entry name" value="NUDIX"/>
    <property type="match status" value="1"/>
</dbReference>
<dbReference type="CDD" id="cd04692">
    <property type="entry name" value="NUDIX_Hydrolase"/>
    <property type="match status" value="1"/>
</dbReference>
<dbReference type="InterPro" id="IPR000086">
    <property type="entry name" value="NUDIX_hydrolase_dom"/>
</dbReference>
<reference evidence="2 3" key="1">
    <citation type="journal article" date="2016" name="Nat. Commun.">
        <title>Thousands of microbial genomes shed light on interconnected biogeochemical processes in an aquifer system.</title>
        <authorList>
            <person name="Anantharaman K."/>
            <person name="Brown C.T."/>
            <person name="Hug L.A."/>
            <person name="Sharon I."/>
            <person name="Castelle C.J."/>
            <person name="Probst A.J."/>
            <person name="Thomas B.C."/>
            <person name="Singh A."/>
            <person name="Wilkins M.J."/>
            <person name="Karaoz U."/>
            <person name="Brodie E.L."/>
            <person name="Williams K.H."/>
            <person name="Hubbard S.S."/>
            <person name="Banfield J.F."/>
        </authorList>
    </citation>
    <scope>NUCLEOTIDE SEQUENCE [LARGE SCALE GENOMIC DNA]</scope>
</reference>
<protein>
    <recommendedName>
        <fullName evidence="1">Nudix hydrolase domain-containing protein</fullName>
    </recommendedName>
</protein>